<keyword evidence="3" id="KW-1185">Reference proteome</keyword>
<evidence type="ECO:0000313" key="2">
    <source>
        <dbReference type="EMBL" id="WNC13378.1"/>
    </source>
</evidence>
<sequence length="50" mass="5632">MTDRPTNEKPDMGYHGSNMHGYSLSEKGEALEQTAQASTDTENNEDREEE</sequence>
<dbReference type="RefSeq" id="WP_310764879.1">
    <property type="nucleotide sequence ID" value="NZ_CP134050.1"/>
</dbReference>
<evidence type="ECO:0000313" key="3">
    <source>
        <dbReference type="Proteomes" id="UP001256827"/>
    </source>
</evidence>
<proteinExistence type="predicted"/>
<gene>
    <name evidence="2" type="ORF">RGB73_22155</name>
</gene>
<name>A0ABY9T4Q7_BREBE</name>
<feature type="region of interest" description="Disordered" evidence="1">
    <location>
        <begin position="1"/>
        <end position="50"/>
    </location>
</feature>
<reference evidence="2 3" key="1">
    <citation type="submission" date="2023-09" db="EMBL/GenBank/DDBJ databases">
        <title>Complete Genome and Methylome dissection of Bacillus brevis NEB573 original source of BbsI restriction endonuclease.</title>
        <authorList>
            <person name="Fomenkov A."/>
            <person name="Roberts R.D."/>
        </authorList>
    </citation>
    <scope>NUCLEOTIDE SEQUENCE [LARGE SCALE GENOMIC DNA]</scope>
    <source>
        <strain evidence="2 3">NEB573</strain>
    </source>
</reference>
<organism evidence="2 3">
    <name type="scientific">Brevibacillus brevis</name>
    <name type="common">Bacillus brevis</name>
    <dbReference type="NCBI Taxonomy" id="1393"/>
    <lineage>
        <taxon>Bacteria</taxon>
        <taxon>Bacillati</taxon>
        <taxon>Bacillota</taxon>
        <taxon>Bacilli</taxon>
        <taxon>Bacillales</taxon>
        <taxon>Paenibacillaceae</taxon>
        <taxon>Brevibacillus</taxon>
    </lineage>
</organism>
<dbReference type="EMBL" id="CP134050">
    <property type="protein sequence ID" value="WNC13378.1"/>
    <property type="molecule type" value="Genomic_DNA"/>
</dbReference>
<accession>A0ABY9T4Q7</accession>
<evidence type="ECO:0000256" key="1">
    <source>
        <dbReference type="SAM" id="MobiDB-lite"/>
    </source>
</evidence>
<protein>
    <recommendedName>
        <fullName evidence="4">DUF4025 domain-containing protein</fullName>
    </recommendedName>
</protein>
<dbReference type="Proteomes" id="UP001256827">
    <property type="component" value="Chromosome"/>
</dbReference>
<evidence type="ECO:0008006" key="4">
    <source>
        <dbReference type="Google" id="ProtNLM"/>
    </source>
</evidence>
<feature type="compositionally biased region" description="Basic and acidic residues" evidence="1">
    <location>
        <begin position="1"/>
        <end position="12"/>
    </location>
</feature>